<organism evidence="1 2">
    <name type="scientific">Gossypium schwendimanii</name>
    <name type="common">Cotton</name>
    <dbReference type="NCBI Taxonomy" id="34291"/>
    <lineage>
        <taxon>Eukaryota</taxon>
        <taxon>Viridiplantae</taxon>
        <taxon>Streptophyta</taxon>
        <taxon>Embryophyta</taxon>
        <taxon>Tracheophyta</taxon>
        <taxon>Spermatophyta</taxon>
        <taxon>Magnoliopsida</taxon>
        <taxon>eudicotyledons</taxon>
        <taxon>Gunneridae</taxon>
        <taxon>Pentapetalae</taxon>
        <taxon>rosids</taxon>
        <taxon>malvids</taxon>
        <taxon>Malvales</taxon>
        <taxon>Malvaceae</taxon>
        <taxon>Malvoideae</taxon>
        <taxon>Gossypium</taxon>
    </lineage>
</organism>
<name>A0A7J9N1Y7_GOSSC</name>
<feature type="non-terminal residue" evidence="1">
    <location>
        <position position="116"/>
    </location>
</feature>
<dbReference type="EMBL" id="JABFAF010267235">
    <property type="protein sequence ID" value="MBA0877107.1"/>
    <property type="molecule type" value="Genomic_DNA"/>
</dbReference>
<dbReference type="OrthoDB" id="1002401at2759"/>
<reference evidence="1 2" key="1">
    <citation type="journal article" date="2019" name="Genome Biol. Evol.">
        <title>Insights into the evolution of the New World diploid cottons (Gossypium, subgenus Houzingenia) based on genome sequencing.</title>
        <authorList>
            <person name="Grover C.E."/>
            <person name="Arick M.A. 2nd"/>
            <person name="Thrash A."/>
            <person name="Conover J.L."/>
            <person name="Sanders W.S."/>
            <person name="Peterson D.G."/>
            <person name="Frelichowski J.E."/>
            <person name="Scheffler J.A."/>
            <person name="Scheffler B.E."/>
            <person name="Wendel J.F."/>
        </authorList>
    </citation>
    <scope>NUCLEOTIDE SEQUENCE [LARGE SCALE GENOMIC DNA]</scope>
    <source>
        <strain evidence="1">1</strain>
        <tissue evidence="1">Leaf</tissue>
    </source>
</reference>
<sequence length="116" mass="13206">MAWIRFPALPSYLYNHKIITEIRELVGKLVKLDMNIDSSARGCFARMAVYVNLEKPLVSQVLINGRSQKVEYGSLSTICFHCGRYGHVENLYTFRKPGPAVEKNNDSPETTLENQN</sequence>
<dbReference type="Proteomes" id="UP000593576">
    <property type="component" value="Unassembled WGS sequence"/>
</dbReference>
<keyword evidence="2" id="KW-1185">Reference proteome</keyword>
<evidence type="ECO:0008006" key="3">
    <source>
        <dbReference type="Google" id="ProtNLM"/>
    </source>
</evidence>
<accession>A0A7J9N1Y7</accession>
<evidence type="ECO:0000313" key="1">
    <source>
        <dbReference type="EMBL" id="MBA0877107.1"/>
    </source>
</evidence>
<dbReference type="PANTHER" id="PTHR31286:SF173">
    <property type="entry name" value="DUF4283 DOMAIN-CONTAINING PROTEIN"/>
    <property type="match status" value="1"/>
</dbReference>
<dbReference type="InterPro" id="IPR040256">
    <property type="entry name" value="At4g02000-like"/>
</dbReference>
<comment type="caution">
    <text evidence="1">The sequence shown here is derived from an EMBL/GenBank/DDBJ whole genome shotgun (WGS) entry which is preliminary data.</text>
</comment>
<dbReference type="PANTHER" id="PTHR31286">
    <property type="entry name" value="GLYCINE-RICH CELL WALL STRUCTURAL PROTEIN 1.8-LIKE"/>
    <property type="match status" value="1"/>
</dbReference>
<dbReference type="AlphaFoldDB" id="A0A7J9N1Y7"/>
<evidence type="ECO:0000313" key="2">
    <source>
        <dbReference type="Proteomes" id="UP000593576"/>
    </source>
</evidence>
<gene>
    <name evidence="1" type="ORF">Goshw_027734</name>
</gene>
<protein>
    <recommendedName>
        <fullName evidence="3">DUF4283 domain-containing protein</fullName>
    </recommendedName>
</protein>
<proteinExistence type="predicted"/>